<dbReference type="FunFam" id="3.30.420.10:FF:000006">
    <property type="entry name" value="Ribonuclease HII"/>
    <property type="match status" value="1"/>
</dbReference>
<keyword evidence="19" id="KW-1185">Reference proteome</keyword>
<organism evidence="18 19">
    <name type="scientific">Entotheonella factor</name>
    <dbReference type="NCBI Taxonomy" id="1429438"/>
    <lineage>
        <taxon>Bacteria</taxon>
        <taxon>Pseudomonadati</taxon>
        <taxon>Nitrospinota/Tectimicrobiota group</taxon>
        <taxon>Candidatus Tectimicrobiota</taxon>
        <taxon>Candidatus Entotheonellia</taxon>
        <taxon>Candidatus Entotheonellales</taxon>
        <taxon>Candidatus Entotheonellaceae</taxon>
        <taxon>Candidatus Entotheonella</taxon>
    </lineage>
</organism>
<dbReference type="GO" id="GO:0004523">
    <property type="term" value="F:RNA-DNA hybrid ribonuclease activity"/>
    <property type="evidence" value="ECO:0007669"/>
    <property type="project" value="UniProtKB-UniRule"/>
</dbReference>
<name>W4LF83_ENTF1</name>
<dbReference type="CDD" id="cd07182">
    <property type="entry name" value="RNase_HII_bacteria_HII_like"/>
    <property type="match status" value="1"/>
</dbReference>
<dbReference type="HOGENOM" id="CLU_036532_3_2_7"/>
<evidence type="ECO:0000256" key="13">
    <source>
        <dbReference type="ARBA" id="ARBA00023211"/>
    </source>
</evidence>
<feature type="binding site" evidence="14 15">
    <location>
        <position position="22"/>
    </location>
    <ligand>
        <name>a divalent metal cation</name>
        <dbReference type="ChEBI" id="CHEBI:60240"/>
    </ligand>
</feature>
<evidence type="ECO:0000313" key="18">
    <source>
        <dbReference type="EMBL" id="ETW96001.1"/>
    </source>
</evidence>
<evidence type="ECO:0000256" key="8">
    <source>
        <dbReference type="ARBA" id="ARBA00022490"/>
    </source>
</evidence>
<dbReference type="Gene3D" id="3.30.420.10">
    <property type="entry name" value="Ribonuclease H-like superfamily/Ribonuclease H"/>
    <property type="match status" value="1"/>
</dbReference>
<dbReference type="AlphaFoldDB" id="W4LF83"/>
<comment type="cofactor">
    <cofactor evidence="14 15">
        <name>Mn(2+)</name>
        <dbReference type="ChEBI" id="CHEBI:29035"/>
    </cofactor>
    <cofactor evidence="14 15">
        <name>Mg(2+)</name>
        <dbReference type="ChEBI" id="CHEBI:18420"/>
    </cofactor>
    <text evidence="14 15">Manganese or magnesium. Binds 1 divalent metal ion per monomer in the absence of substrate. May bind a second metal ion after substrate binding.</text>
</comment>
<evidence type="ECO:0000256" key="5">
    <source>
        <dbReference type="ARBA" id="ARBA00007383"/>
    </source>
</evidence>
<dbReference type="NCBIfam" id="NF000594">
    <property type="entry name" value="PRK00015.1-1"/>
    <property type="match status" value="1"/>
</dbReference>
<dbReference type="InterPro" id="IPR022898">
    <property type="entry name" value="RNase_HII"/>
</dbReference>
<accession>W4LF83</accession>
<dbReference type="EMBL" id="AZHW01000846">
    <property type="protein sequence ID" value="ETW96001.1"/>
    <property type="molecule type" value="Genomic_DNA"/>
</dbReference>
<keyword evidence="8 14" id="KW-0963">Cytoplasm</keyword>
<dbReference type="GO" id="GO:0032299">
    <property type="term" value="C:ribonuclease H2 complex"/>
    <property type="evidence" value="ECO:0007669"/>
    <property type="project" value="TreeGrafter"/>
</dbReference>
<evidence type="ECO:0000256" key="16">
    <source>
        <dbReference type="RuleBase" id="RU003515"/>
    </source>
</evidence>
<dbReference type="SUPFAM" id="SSF53098">
    <property type="entry name" value="Ribonuclease H-like"/>
    <property type="match status" value="1"/>
</dbReference>
<feature type="domain" description="RNase H type-2" evidence="17">
    <location>
        <begin position="16"/>
        <end position="204"/>
    </location>
</feature>
<dbReference type="Proteomes" id="UP000019141">
    <property type="component" value="Unassembled WGS sequence"/>
</dbReference>
<keyword evidence="9 14" id="KW-0540">Nuclease</keyword>
<evidence type="ECO:0000256" key="14">
    <source>
        <dbReference type="HAMAP-Rule" id="MF_00052"/>
    </source>
</evidence>
<dbReference type="GO" id="GO:0005737">
    <property type="term" value="C:cytoplasm"/>
    <property type="evidence" value="ECO:0007669"/>
    <property type="project" value="UniProtKB-SubCell"/>
</dbReference>
<reference evidence="18 19" key="1">
    <citation type="journal article" date="2014" name="Nature">
        <title>An environmental bacterial taxon with a large and distinct metabolic repertoire.</title>
        <authorList>
            <person name="Wilson M.C."/>
            <person name="Mori T."/>
            <person name="Ruckert C."/>
            <person name="Uria A.R."/>
            <person name="Helf M.J."/>
            <person name="Takada K."/>
            <person name="Gernert C."/>
            <person name="Steffens U.A."/>
            <person name="Heycke N."/>
            <person name="Schmitt S."/>
            <person name="Rinke C."/>
            <person name="Helfrich E.J."/>
            <person name="Brachmann A.O."/>
            <person name="Gurgui C."/>
            <person name="Wakimoto T."/>
            <person name="Kracht M."/>
            <person name="Crusemann M."/>
            <person name="Hentschel U."/>
            <person name="Abe I."/>
            <person name="Matsunaga S."/>
            <person name="Kalinowski J."/>
            <person name="Takeyama H."/>
            <person name="Piel J."/>
        </authorList>
    </citation>
    <scope>NUCLEOTIDE SEQUENCE [LARGE SCALE GENOMIC DNA]</scope>
    <source>
        <strain evidence="19">TSY1</strain>
    </source>
</reference>
<evidence type="ECO:0000256" key="4">
    <source>
        <dbReference type="ARBA" id="ARBA00004496"/>
    </source>
</evidence>
<evidence type="ECO:0000259" key="17">
    <source>
        <dbReference type="PROSITE" id="PS51975"/>
    </source>
</evidence>
<evidence type="ECO:0000256" key="1">
    <source>
        <dbReference type="ARBA" id="ARBA00000077"/>
    </source>
</evidence>
<comment type="similarity">
    <text evidence="5 14 16">Belongs to the RNase HII family.</text>
</comment>
<comment type="caution">
    <text evidence="18">The sequence shown here is derived from an EMBL/GenBank/DDBJ whole genome shotgun (WGS) entry which is preliminary data.</text>
</comment>
<evidence type="ECO:0000313" key="19">
    <source>
        <dbReference type="Proteomes" id="UP000019141"/>
    </source>
</evidence>
<sequence>MTFEPFERDARQEGYARVAGVDEAGRGPLAGPVVAAAVVLPDDGAVEGLQDSKRLTARQRERVYAAILRDALDYGIGMVSNTEIDRLNILQATREAMRRALAELQQRPDLALIDGNQKIDSGVTERTIVRGDARCASVAAASVVAKVSRDRLMTAYAARFPGYGFEQHKGYPTRAHYERLRVLGPCAIHRLSFRGVAVPRESGA</sequence>
<dbReference type="PROSITE" id="PS51975">
    <property type="entry name" value="RNASE_H_2"/>
    <property type="match status" value="1"/>
</dbReference>
<dbReference type="PATRIC" id="fig|1429438.4.peg.5391"/>
<dbReference type="HAMAP" id="MF_00052_B">
    <property type="entry name" value="RNase_HII_B"/>
    <property type="match status" value="1"/>
</dbReference>
<evidence type="ECO:0000256" key="2">
    <source>
        <dbReference type="ARBA" id="ARBA00001946"/>
    </source>
</evidence>
<evidence type="ECO:0000256" key="12">
    <source>
        <dbReference type="ARBA" id="ARBA00022801"/>
    </source>
</evidence>
<dbReference type="InterPro" id="IPR024567">
    <property type="entry name" value="RNase_HII/HIII_dom"/>
</dbReference>
<comment type="subcellular location">
    <subcellularLocation>
        <location evidence="4 14">Cytoplasm</location>
    </subcellularLocation>
</comment>
<dbReference type="Pfam" id="PF01351">
    <property type="entry name" value="RNase_HII"/>
    <property type="match status" value="1"/>
</dbReference>
<keyword evidence="10 14" id="KW-0479">Metal-binding</keyword>
<keyword evidence="12 14" id="KW-0378">Hydrolase</keyword>
<dbReference type="GO" id="GO:0006298">
    <property type="term" value="P:mismatch repair"/>
    <property type="evidence" value="ECO:0007669"/>
    <property type="project" value="TreeGrafter"/>
</dbReference>
<dbReference type="InterPro" id="IPR012337">
    <property type="entry name" value="RNaseH-like_sf"/>
</dbReference>
<dbReference type="NCBIfam" id="NF000595">
    <property type="entry name" value="PRK00015.1-3"/>
    <property type="match status" value="1"/>
</dbReference>
<proteinExistence type="inferred from homology"/>
<evidence type="ECO:0000256" key="3">
    <source>
        <dbReference type="ARBA" id="ARBA00004065"/>
    </source>
</evidence>
<feature type="binding site" evidence="14 15">
    <location>
        <position position="23"/>
    </location>
    <ligand>
        <name>a divalent metal cation</name>
        <dbReference type="ChEBI" id="CHEBI:60240"/>
    </ligand>
</feature>
<gene>
    <name evidence="14" type="primary">rnhB</name>
    <name evidence="18" type="ORF">ETSY1_28295</name>
</gene>
<dbReference type="InterPro" id="IPR001352">
    <property type="entry name" value="RNase_HII/HIII"/>
</dbReference>
<comment type="function">
    <text evidence="3 14 16">Endonuclease that specifically degrades the RNA of RNA-DNA hybrids.</text>
</comment>
<evidence type="ECO:0000256" key="6">
    <source>
        <dbReference type="ARBA" id="ARBA00012180"/>
    </source>
</evidence>
<evidence type="ECO:0000256" key="11">
    <source>
        <dbReference type="ARBA" id="ARBA00022759"/>
    </source>
</evidence>
<keyword evidence="11 14" id="KW-0255">Endonuclease</keyword>
<evidence type="ECO:0000256" key="9">
    <source>
        <dbReference type="ARBA" id="ARBA00022722"/>
    </source>
</evidence>
<keyword evidence="13 14" id="KW-0464">Manganese</keyword>
<dbReference type="PANTHER" id="PTHR10954:SF18">
    <property type="entry name" value="RIBONUCLEASE HII"/>
    <property type="match status" value="1"/>
</dbReference>
<protein>
    <recommendedName>
        <fullName evidence="7 14">Ribonuclease HII</fullName>
        <shortName evidence="14">RNase HII</shortName>
        <ecNumber evidence="6 14">3.1.26.4</ecNumber>
    </recommendedName>
</protein>
<evidence type="ECO:0000256" key="10">
    <source>
        <dbReference type="ARBA" id="ARBA00022723"/>
    </source>
</evidence>
<dbReference type="InterPro" id="IPR036397">
    <property type="entry name" value="RNaseH_sf"/>
</dbReference>
<evidence type="ECO:0000256" key="15">
    <source>
        <dbReference type="PROSITE-ProRule" id="PRU01319"/>
    </source>
</evidence>
<feature type="binding site" evidence="14 15">
    <location>
        <position position="114"/>
    </location>
    <ligand>
        <name>a divalent metal cation</name>
        <dbReference type="ChEBI" id="CHEBI:60240"/>
    </ligand>
</feature>
<dbReference type="EC" id="3.1.26.4" evidence="6 14"/>
<comment type="catalytic activity">
    <reaction evidence="1 14 15 16">
        <text>Endonucleolytic cleavage to 5'-phosphomonoester.</text>
        <dbReference type="EC" id="3.1.26.4"/>
    </reaction>
</comment>
<dbReference type="GO" id="GO:0030145">
    <property type="term" value="F:manganese ion binding"/>
    <property type="evidence" value="ECO:0007669"/>
    <property type="project" value="UniProtKB-UniRule"/>
</dbReference>
<dbReference type="GO" id="GO:0003723">
    <property type="term" value="F:RNA binding"/>
    <property type="evidence" value="ECO:0007669"/>
    <property type="project" value="UniProtKB-UniRule"/>
</dbReference>
<comment type="cofactor">
    <cofactor evidence="2">
        <name>Mg(2+)</name>
        <dbReference type="ChEBI" id="CHEBI:18420"/>
    </cofactor>
</comment>
<dbReference type="PANTHER" id="PTHR10954">
    <property type="entry name" value="RIBONUCLEASE H2 SUBUNIT A"/>
    <property type="match status" value="1"/>
</dbReference>
<dbReference type="GO" id="GO:0043137">
    <property type="term" value="P:DNA replication, removal of RNA primer"/>
    <property type="evidence" value="ECO:0007669"/>
    <property type="project" value="TreeGrafter"/>
</dbReference>
<evidence type="ECO:0000256" key="7">
    <source>
        <dbReference type="ARBA" id="ARBA00019179"/>
    </source>
</evidence>